<evidence type="ECO:0000256" key="2">
    <source>
        <dbReference type="ARBA" id="ARBA00012737"/>
    </source>
</evidence>
<gene>
    <name evidence="5" type="ORF">TOI97_07640</name>
</gene>
<dbReference type="InterPro" id="IPR051786">
    <property type="entry name" value="ASN_synthetase/amidase"/>
</dbReference>
<name>A0ABU5GR24_9GAMM</name>
<dbReference type="Gene3D" id="3.40.50.620">
    <property type="entry name" value="HUPs"/>
    <property type="match status" value="1"/>
</dbReference>
<feature type="domain" description="Asparagine synthetase" evidence="4">
    <location>
        <begin position="247"/>
        <end position="408"/>
    </location>
</feature>
<comment type="catalytic activity">
    <reaction evidence="3">
        <text>L-aspartate + L-glutamine + ATP + H2O = L-asparagine + L-glutamate + AMP + diphosphate + H(+)</text>
        <dbReference type="Rhea" id="RHEA:12228"/>
        <dbReference type="ChEBI" id="CHEBI:15377"/>
        <dbReference type="ChEBI" id="CHEBI:15378"/>
        <dbReference type="ChEBI" id="CHEBI:29985"/>
        <dbReference type="ChEBI" id="CHEBI:29991"/>
        <dbReference type="ChEBI" id="CHEBI:30616"/>
        <dbReference type="ChEBI" id="CHEBI:33019"/>
        <dbReference type="ChEBI" id="CHEBI:58048"/>
        <dbReference type="ChEBI" id="CHEBI:58359"/>
        <dbReference type="ChEBI" id="CHEBI:456215"/>
        <dbReference type="EC" id="6.3.5.4"/>
    </reaction>
</comment>
<dbReference type="InterPro" id="IPR029055">
    <property type="entry name" value="Ntn_hydrolases_N"/>
</dbReference>
<dbReference type="EMBL" id="JAXIVU010000008">
    <property type="protein sequence ID" value="MDY7219438.1"/>
    <property type="molecule type" value="Genomic_DNA"/>
</dbReference>
<dbReference type="Pfam" id="PF00733">
    <property type="entry name" value="Asn_synthase"/>
    <property type="match status" value="1"/>
</dbReference>
<protein>
    <recommendedName>
        <fullName evidence="2">asparagine synthase (glutamine-hydrolyzing)</fullName>
        <ecNumber evidence="2">6.3.5.4</ecNumber>
    </recommendedName>
</protein>
<keyword evidence="6" id="KW-1185">Reference proteome</keyword>
<evidence type="ECO:0000259" key="4">
    <source>
        <dbReference type="Pfam" id="PF00733"/>
    </source>
</evidence>
<sequence>MSDFLFASNPQRRSQLAQPLQALMPVPERIAVTEYQGDWGALAVSQSPYQGFVPYETAEHLCAVIGGPVLCWRDNHFLAEHKPSSAASRAILERYLSGQADWAEDLSGPFVLLIIDKLKQQLYCITDHMLFIPVYQYHQEADWVLGTHVDAVAQVSEQEHAIDPVSVDDYILHGVVTYPHTMFTQIFQLEPATQYCWTFNRQHNLESWETYWEPKEYNPYRNMTEAAAAFRVGVLDHIERITAQLDSVGLFISAGEDSRSIAGMLPTRLKRHGYVFLDSKNREFNIAQRVARAYGCVFHALVRSPTHYVDILPAASRLVGSGLQYTHAHSLGLAEESGLDQQQAVFGGYGADALLKAAHARTFNAWQRLKFLPDIEQQGETRTQPLVANGYASEHLAAIDHRRRQHMQKVQAIRPKSCHEWFVLWPYSMLKSNTNIAVNRRLFPSYELYTCKAAVQHAACIPVKWKNNRRFFHKAVKAYFAKSQFIPHPTGIFPYYGLAVNLWSKPLIQIWQRLQRQVKGARYEGAWSDWSKNIHLLLARAGCDAQDLQGLSTEQKINYVQHHSYLLKMNKA</sequence>
<proteinExistence type="predicted"/>
<evidence type="ECO:0000256" key="1">
    <source>
        <dbReference type="ARBA" id="ARBA00005187"/>
    </source>
</evidence>
<comment type="pathway">
    <text evidence="1">Amino-acid biosynthesis; L-asparagine biosynthesis; L-asparagine from L-aspartate (L-Gln route): step 1/1.</text>
</comment>
<dbReference type="RefSeq" id="WP_321553529.1">
    <property type="nucleotide sequence ID" value="NZ_JAXIVU010000008.1"/>
</dbReference>
<dbReference type="InterPro" id="IPR001962">
    <property type="entry name" value="Asn_synthase"/>
</dbReference>
<dbReference type="InterPro" id="IPR014729">
    <property type="entry name" value="Rossmann-like_a/b/a_fold"/>
</dbReference>
<dbReference type="Proteomes" id="UP001294570">
    <property type="component" value="Unassembled WGS sequence"/>
</dbReference>
<comment type="caution">
    <text evidence="5">The sequence shown here is derived from an EMBL/GenBank/DDBJ whole genome shotgun (WGS) entry which is preliminary data.</text>
</comment>
<evidence type="ECO:0000256" key="3">
    <source>
        <dbReference type="ARBA" id="ARBA00048741"/>
    </source>
</evidence>
<dbReference type="PANTHER" id="PTHR43284:SF1">
    <property type="entry name" value="ASPARAGINE SYNTHETASE"/>
    <property type="match status" value="1"/>
</dbReference>
<dbReference type="SUPFAM" id="SSF52402">
    <property type="entry name" value="Adenine nucleotide alpha hydrolases-like"/>
    <property type="match status" value="1"/>
</dbReference>
<accession>A0ABU5GR24</accession>
<dbReference type="PANTHER" id="PTHR43284">
    <property type="entry name" value="ASPARAGINE SYNTHETASE (GLUTAMINE-HYDROLYZING)"/>
    <property type="match status" value="1"/>
</dbReference>
<dbReference type="EC" id="6.3.5.4" evidence="2"/>
<organism evidence="5 6">
    <name type="scientific">Denitrificimonas halotolerans</name>
    <dbReference type="NCBI Taxonomy" id="3098930"/>
    <lineage>
        <taxon>Bacteria</taxon>
        <taxon>Pseudomonadati</taxon>
        <taxon>Pseudomonadota</taxon>
        <taxon>Gammaproteobacteria</taxon>
        <taxon>Pseudomonadales</taxon>
        <taxon>Pseudomonadaceae</taxon>
        <taxon>Denitrificimonas</taxon>
    </lineage>
</organism>
<evidence type="ECO:0000313" key="6">
    <source>
        <dbReference type="Proteomes" id="UP001294570"/>
    </source>
</evidence>
<dbReference type="Gene3D" id="3.60.20.10">
    <property type="entry name" value="Glutamine Phosphoribosylpyrophosphate, subunit 1, domain 1"/>
    <property type="match status" value="1"/>
</dbReference>
<dbReference type="SUPFAM" id="SSF56235">
    <property type="entry name" value="N-terminal nucleophile aminohydrolases (Ntn hydrolases)"/>
    <property type="match status" value="1"/>
</dbReference>
<evidence type="ECO:0000313" key="5">
    <source>
        <dbReference type="EMBL" id="MDY7219438.1"/>
    </source>
</evidence>
<reference evidence="5 6" key="1">
    <citation type="submission" date="2023-12" db="EMBL/GenBank/DDBJ databases">
        <title>Denitrificimonas halotolerans sp. nov.,a novel species isolated from landfill leachate.</title>
        <authorList>
            <person name="Wang S."/>
        </authorList>
    </citation>
    <scope>NUCLEOTIDE SEQUENCE [LARGE SCALE GENOMIC DNA]</scope>
    <source>
        <strain evidence="5 6">JX-1</strain>
    </source>
</reference>